<gene>
    <name evidence="1" type="ORF">J2W91_003263</name>
</gene>
<evidence type="ECO:0000313" key="2">
    <source>
        <dbReference type="Proteomes" id="UP001254832"/>
    </source>
</evidence>
<protein>
    <submittedName>
        <fullName evidence="1">Uncharacterized protein</fullName>
    </submittedName>
</protein>
<accession>A0AAP5H3W7</accession>
<comment type="caution">
    <text evidence="1">The sequence shown here is derived from an EMBL/GenBank/DDBJ whole genome shotgun (WGS) entry which is preliminary data.</text>
</comment>
<dbReference type="AlphaFoldDB" id="A0AAP5H3W7"/>
<reference evidence="1" key="1">
    <citation type="submission" date="2023-07" db="EMBL/GenBank/DDBJ databases">
        <title>Sorghum-associated microbial communities from plants grown in Nebraska, USA.</title>
        <authorList>
            <person name="Schachtman D."/>
        </authorList>
    </citation>
    <scope>NUCLEOTIDE SEQUENCE</scope>
    <source>
        <strain evidence="1">BE80</strain>
    </source>
</reference>
<organism evidence="1 2">
    <name type="scientific">Paenibacillus amylolyticus</name>
    <dbReference type="NCBI Taxonomy" id="1451"/>
    <lineage>
        <taxon>Bacteria</taxon>
        <taxon>Bacillati</taxon>
        <taxon>Bacillota</taxon>
        <taxon>Bacilli</taxon>
        <taxon>Bacillales</taxon>
        <taxon>Paenibacillaceae</taxon>
        <taxon>Paenibacillus</taxon>
    </lineage>
</organism>
<dbReference type="SUPFAM" id="SSF82171">
    <property type="entry name" value="DPP6 N-terminal domain-like"/>
    <property type="match status" value="1"/>
</dbReference>
<dbReference type="InterPro" id="IPR011042">
    <property type="entry name" value="6-blade_b-propeller_TolB-like"/>
</dbReference>
<dbReference type="Proteomes" id="UP001254832">
    <property type="component" value="Unassembled WGS sequence"/>
</dbReference>
<sequence length="274" mass="30832">MQNVTGWLLIGVLLAGLTTTVPSMVVAKQNLSESVTSNSVLSATTAPSMYASNHTFQKSSSNPLHWKGGNVTLTTTSTKREGVPAFEQHVIQSIVVTQGKQQYTMQTADWEDKLLQITSVAASDSKAWIAIQVERSAGSSLILLNLETGEWRNLQDRLHQAGQKNVETITAYAWAPSEDQIAFSYGDTSKSTISIYNAQQDRLMRLPRTTNYITTSLILWQKEGTWLDYISEYPSDQFILYRYTLASNKVKPVKKMKRQEFQEWIKLNQALRSK</sequence>
<evidence type="ECO:0000313" key="1">
    <source>
        <dbReference type="EMBL" id="MDR6724795.1"/>
    </source>
</evidence>
<proteinExistence type="predicted"/>
<dbReference type="EMBL" id="JAVDTR010000008">
    <property type="protein sequence ID" value="MDR6724795.1"/>
    <property type="molecule type" value="Genomic_DNA"/>
</dbReference>
<dbReference type="RefSeq" id="WP_310141456.1">
    <property type="nucleotide sequence ID" value="NZ_JAVDTR010000008.1"/>
</dbReference>
<dbReference type="Gene3D" id="2.120.10.30">
    <property type="entry name" value="TolB, C-terminal domain"/>
    <property type="match status" value="1"/>
</dbReference>
<name>A0AAP5H3W7_PAEAM</name>